<evidence type="ECO:0000256" key="10">
    <source>
        <dbReference type="SAM" id="MobiDB-lite"/>
    </source>
</evidence>
<feature type="domain" description="PASTA" evidence="13">
    <location>
        <begin position="487"/>
        <end position="553"/>
    </location>
</feature>
<proteinExistence type="predicted"/>
<keyword evidence="5 14" id="KW-0418">Kinase</keyword>
<dbReference type="SUPFAM" id="SSF54184">
    <property type="entry name" value="Penicillin-binding protein 2x (pbp-2x), c-terminal domain"/>
    <property type="match status" value="1"/>
</dbReference>
<evidence type="ECO:0000313" key="14">
    <source>
        <dbReference type="EMBL" id="BCI60094.1"/>
    </source>
</evidence>
<feature type="transmembrane region" description="Helical" evidence="11">
    <location>
        <begin position="323"/>
        <end position="345"/>
    </location>
</feature>
<keyword evidence="11" id="KW-0472">Membrane</keyword>
<keyword evidence="3" id="KW-0808">Transferase</keyword>
<dbReference type="PANTHER" id="PTHR43289">
    <property type="entry name" value="MITOGEN-ACTIVATED PROTEIN KINASE KINASE KINASE 20-RELATED"/>
    <property type="match status" value="1"/>
</dbReference>
<feature type="region of interest" description="Disordered" evidence="10">
    <location>
        <begin position="644"/>
        <end position="687"/>
    </location>
</feature>
<keyword evidence="11" id="KW-0812">Transmembrane</keyword>
<dbReference type="InterPro" id="IPR008271">
    <property type="entry name" value="Ser/Thr_kinase_AS"/>
</dbReference>
<dbReference type="CDD" id="cd14014">
    <property type="entry name" value="STKc_PknB_like"/>
    <property type="match status" value="1"/>
</dbReference>
<dbReference type="Proteomes" id="UP000593890">
    <property type="component" value="Chromosome"/>
</dbReference>
<evidence type="ECO:0000256" key="3">
    <source>
        <dbReference type="ARBA" id="ARBA00022679"/>
    </source>
</evidence>
<dbReference type="SMART" id="SM00740">
    <property type="entry name" value="PASTA"/>
    <property type="match status" value="3"/>
</dbReference>
<dbReference type="InterPro" id="IPR017441">
    <property type="entry name" value="Protein_kinase_ATP_BS"/>
</dbReference>
<dbReference type="GO" id="GO:0005524">
    <property type="term" value="F:ATP binding"/>
    <property type="evidence" value="ECO:0007669"/>
    <property type="project" value="UniProtKB-UniRule"/>
</dbReference>
<accession>A0A7I8D5Z8</accession>
<dbReference type="EC" id="2.7.11.1" evidence="1"/>
<feature type="domain" description="PASTA" evidence="13">
    <location>
        <begin position="353"/>
        <end position="417"/>
    </location>
</feature>
<keyword evidence="15" id="KW-1185">Reference proteome</keyword>
<organism evidence="14 15">
    <name type="scientific">Solibaculum mannosilyticum</name>
    <dbReference type="NCBI Taxonomy" id="2780922"/>
    <lineage>
        <taxon>Bacteria</taxon>
        <taxon>Bacillati</taxon>
        <taxon>Bacillota</taxon>
        <taxon>Clostridia</taxon>
        <taxon>Eubacteriales</taxon>
        <taxon>Oscillospiraceae</taxon>
        <taxon>Solibaculum</taxon>
    </lineage>
</organism>
<feature type="region of interest" description="Disordered" evidence="10">
    <location>
        <begin position="510"/>
        <end position="543"/>
    </location>
</feature>
<protein>
    <recommendedName>
        <fullName evidence="1">non-specific serine/threonine protein kinase</fullName>
        <ecNumber evidence="1">2.7.11.1</ecNumber>
    </recommendedName>
</protein>
<dbReference type="InterPro" id="IPR011009">
    <property type="entry name" value="Kinase-like_dom_sf"/>
</dbReference>
<dbReference type="NCBIfam" id="NF033483">
    <property type="entry name" value="PknB_PASTA_kin"/>
    <property type="match status" value="1"/>
</dbReference>
<feature type="domain" description="PASTA" evidence="13">
    <location>
        <begin position="418"/>
        <end position="484"/>
    </location>
</feature>
<dbReference type="CDD" id="cd06577">
    <property type="entry name" value="PASTA_pknB"/>
    <property type="match status" value="3"/>
</dbReference>
<dbReference type="Gene3D" id="1.10.510.10">
    <property type="entry name" value="Transferase(Phosphotransferase) domain 1"/>
    <property type="match status" value="1"/>
</dbReference>
<dbReference type="PROSITE" id="PS00107">
    <property type="entry name" value="PROTEIN_KINASE_ATP"/>
    <property type="match status" value="1"/>
</dbReference>
<comment type="catalytic activity">
    <reaction evidence="7">
        <text>L-threonyl-[protein] + ATP = O-phospho-L-threonyl-[protein] + ADP + H(+)</text>
        <dbReference type="Rhea" id="RHEA:46608"/>
        <dbReference type="Rhea" id="RHEA-COMP:11060"/>
        <dbReference type="Rhea" id="RHEA-COMP:11605"/>
        <dbReference type="ChEBI" id="CHEBI:15378"/>
        <dbReference type="ChEBI" id="CHEBI:30013"/>
        <dbReference type="ChEBI" id="CHEBI:30616"/>
        <dbReference type="ChEBI" id="CHEBI:61977"/>
        <dbReference type="ChEBI" id="CHEBI:456216"/>
        <dbReference type="EC" id="2.7.11.1"/>
    </reaction>
</comment>
<evidence type="ECO:0000256" key="5">
    <source>
        <dbReference type="ARBA" id="ARBA00022777"/>
    </source>
</evidence>
<name>A0A7I8D5Z8_9FIRM</name>
<dbReference type="FunFam" id="1.10.510.10:FF:000021">
    <property type="entry name" value="Serine/threonine protein kinase"/>
    <property type="match status" value="1"/>
</dbReference>
<dbReference type="Pfam" id="PF00069">
    <property type="entry name" value="Pkinase"/>
    <property type="match status" value="1"/>
</dbReference>
<dbReference type="InterPro" id="IPR005543">
    <property type="entry name" value="PASTA_dom"/>
</dbReference>
<dbReference type="InterPro" id="IPR000719">
    <property type="entry name" value="Prot_kinase_dom"/>
</dbReference>
<dbReference type="PANTHER" id="PTHR43289:SF34">
    <property type="entry name" value="SERINE_THREONINE-PROTEIN KINASE YBDM-RELATED"/>
    <property type="match status" value="1"/>
</dbReference>
<evidence type="ECO:0000256" key="2">
    <source>
        <dbReference type="ARBA" id="ARBA00022527"/>
    </source>
</evidence>
<dbReference type="PROSITE" id="PS50011">
    <property type="entry name" value="PROTEIN_KINASE_DOM"/>
    <property type="match status" value="1"/>
</dbReference>
<evidence type="ECO:0000256" key="11">
    <source>
        <dbReference type="SAM" id="Phobius"/>
    </source>
</evidence>
<dbReference type="PROSITE" id="PS51178">
    <property type="entry name" value="PASTA"/>
    <property type="match status" value="3"/>
</dbReference>
<dbReference type="SMART" id="SM00220">
    <property type="entry name" value="S_TKc"/>
    <property type="match status" value="1"/>
</dbReference>
<keyword evidence="6 9" id="KW-0067">ATP-binding</keyword>
<feature type="binding site" evidence="9">
    <location>
        <position position="42"/>
    </location>
    <ligand>
        <name>ATP</name>
        <dbReference type="ChEBI" id="CHEBI:30616"/>
    </ligand>
</feature>
<feature type="compositionally biased region" description="Basic and acidic residues" evidence="10">
    <location>
        <begin position="522"/>
        <end position="539"/>
    </location>
</feature>
<keyword evidence="2 14" id="KW-0723">Serine/threonine-protein kinase</keyword>
<dbReference type="KEGG" id="sman:C12CBH8_07330"/>
<evidence type="ECO:0000256" key="7">
    <source>
        <dbReference type="ARBA" id="ARBA00047899"/>
    </source>
</evidence>
<keyword evidence="4 9" id="KW-0547">Nucleotide-binding</keyword>
<dbReference type="RefSeq" id="WP_090266591.1">
    <property type="nucleotide sequence ID" value="NZ_AP023321.1"/>
</dbReference>
<evidence type="ECO:0000256" key="6">
    <source>
        <dbReference type="ARBA" id="ARBA00022840"/>
    </source>
</evidence>
<evidence type="ECO:0000256" key="9">
    <source>
        <dbReference type="PROSITE-ProRule" id="PRU10141"/>
    </source>
</evidence>
<dbReference type="AlphaFoldDB" id="A0A7I8D5Z8"/>
<evidence type="ECO:0000259" key="12">
    <source>
        <dbReference type="PROSITE" id="PS50011"/>
    </source>
</evidence>
<evidence type="ECO:0000256" key="4">
    <source>
        <dbReference type="ARBA" id="ARBA00022741"/>
    </source>
</evidence>
<sequence>MDKYIGKRLDGRYEILETVGVGGMAVVYKAHDLMDDRIVAIKVLKSEYVGNEEFRRRFKNECKAIAVLDHPNIIKVYDVSFGDRIEYIVMEYIDGITLKEYIEQQKVIQWKDAVHFTVQILRALQHAHDKGIIHRDIKPQNIMLLADGTIKVTDFGIARFSRNTSHTFNSEQAIGSVHYISPEQASGEITDEKTDLYSVGVMLYEMLTGRLPFEADSAVSVAIMQMQSTPKMPREINPDIPEGLEQITMRAMQKNPAQRYQSAAEMLKDIDEFKRDPSIHFAYKYFVDETPTRVVDSMNKIKAAETSKPEPEPKKKKSNAIPMLAGIAFGVVLFIVAFILLVGWWTGWFNSSEKSTLDMPSLIGMTMEEAKSQYPDFEIVQETTRYDDAPKDEIVEQTPSEGTNVPKHQQVKVIISLGPKGDEMPDLAGKELAEAKSILNKMNVQYDIQERKDDETAKGSIISTQPTAGSSITKDTLVTLYVSLGPDTTTVTVPPVKGLSEEDAKRVLEKKGLKISQSETQSSDRPKGEVLDSSPKEGEEVAEGSTVKLYISSGKKAENKVDISVGLPNTSTPVYLKVYVGGIEQADLRSSELIPNVAREYNFTLSGTGTTTVTVRINTSSGGGFDDYVVYKVDFDQGKVTVVNQYPFDDPNKGESSKEPSSEPSSEPPETPDPTEDEEENLMDRIW</sequence>
<dbReference type="Pfam" id="PF03793">
    <property type="entry name" value="PASTA"/>
    <property type="match status" value="3"/>
</dbReference>
<comment type="catalytic activity">
    <reaction evidence="8">
        <text>L-seryl-[protein] + ATP = O-phospho-L-seryl-[protein] + ADP + H(+)</text>
        <dbReference type="Rhea" id="RHEA:17989"/>
        <dbReference type="Rhea" id="RHEA-COMP:9863"/>
        <dbReference type="Rhea" id="RHEA-COMP:11604"/>
        <dbReference type="ChEBI" id="CHEBI:15378"/>
        <dbReference type="ChEBI" id="CHEBI:29999"/>
        <dbReference type="ChEBI" id="CHEBI:30616"/>
        <dbReference type="ChEBI" id="CHEBI:83421"/>
        <dbReference type="ChEBI" id="CHEBI:456216"/>
        <dbReference type="EC" id="2.7.11.1"/>
    </reaction>
</comment>
<feature type="domain" description="Protein kinase" evidence="12">
    <location>
        <begin position="13"/>
        <end position="274"/>
    </location>
</feature>
<dbReference type="EMBL" id="AP023321">
    <property type="protein sequence ID" value="BCI60094.1"/>
    <property type="molecule type" value="Genomic_DNA"/>
</dbReference>
<evidence type="ECO:0000256" key="8">
    <source>
        <dbReference type="ARBA" id="ARBA00048679"/>
    </source>
</evidence>
<dbReference type="SUPFAM" id="SSF56112">
    <property type="entry name" value="Protein kinase-like (PK-like)"/>
    <property type="match status" value="1"/>
</dbReference>
<evidence type="ECO:0000256" key="1">
    <source>
        <dbReference type="ARBA" id="ARBA00012513"/>
    </source>
</evidence>
<dbReference type="Gene3D" id="3.30.200.20">
    <property type="entry name" value="Phosphorylase Kinase, domain 1"/>
    <property type="match status" value="1"/>
</dbReference>
<feature type="compositionally biased region" description="Basic and acidic residues" evidence="10">
    <location>
        <begin position="650"/>
        <end position="661"/>
    </location>
</feature>
<dbReference type="PROSITE" id="PS00108">
    <property type="entry name" value="PROTEIN_KINASE_ST"/>
    <property type="match status" value="1"/>
</dbReference>
<keyword evidence="11" id="KW-1133">Transmembrane helix</keyword>
<dbReference type="Gene3D" id="3.30.10.20">
    <property type="match status" value="3"/>
</dbReference>
<gene>
    <name evidence="14" type="ORF">C12CBH8_07330</name>
</gene>
<evidence type="ECO:0000259" key="13">
    <source>
        <dbReference type="PROSITE" id="PS51178"/>
    </source>
</evidence>
<dbReference type="GO" id="GO:0004674">
    <property type="term" value="F:protein serine/threonine kinase activity"/>
    <property type="evidence" value="ECO:0007669"/>
    <property type="project" value="UniProtKB-KW"/>
</dbReference>
<evidence type="ECO:0000313" key="15">
    <source>
        <dbReference type="Proteomes" id="UP000593890"/>
    </source>
</evidence>
<dbReference type="FunFam" id="3.30.200.20:FF:000035">
    <property type="entry name" value="Serine/threonine protein kinase Stk1"/>
    <property type="match status" value="1"/>
</dbReference>
<reference evidence="15" key="1">
    <citation type="submission" date="2020-07" db="EMBL/GenBank/DDBJ databases">
        <title>Complete genome sequencing of Clostridia bacterium strain 12CBH8.</title>
        <authorList>
            <person name="Sakamoto M."/>
            <person name="Murakami T."/>
            <person name="Mori H."/>
        </authorList>
    </citation>
    <scope>NUCLEOTIDE SEQUENCE [LARGE SCALE GENOMIC DNA]</scope>
    <source>
        <strain evidence="15">12CBH8</strain>
    </source>
</reference>